<dbReference type="GO" id="GO:0015421">
    <property type="term" value="F:ABC-type oligopeptide transporter activity"/>
    <property type="evidence" value="ECO:0007669"/>
    <property type="project" value="TreeGrafter"/>
</dbReference>
<dbReference type="SMART" id="SM00382">
    <property type="entry name" value="AAA"/>
    <property type="match status" value="1"/>
</dbReference>
<dbReference type="AlphaFoldDB" id="A0A4R9BZT0"/>
<keyword evidence="2 7" id="KW-0812">Transmembrane</keyword>
<dbReference type="Gene3D" id="1.20.1560.10">
    <property type="entry name" value="ABC transporter type 1, transmembrane domain"/>
    <property type="match status" value="1"/>
</dbReference>
<dbReference type="PANTHER" id="PTHR43394">
    <property type="entry name" value="ATP-DEPENDENT PERMEASE MDL1, MITOCHONDRIAL"/>
    <property type="match status" value="1"/>
</dbReference>
<dbReference type="Pfam" id="PF00005">
    <property type="entry name" value="ABC_tran"/>
    <property type="match status" value="1"/>
</dbReference>
<comment type="caution">
    <text evidence="10">The sequence shown here is derived from an EMBL/GenBank/DDBJ whole genome shotgun (WGS) entry which is preliminary data.</text>
</comment>
<gene>
    <name evidence="10" type="ORF">EQF91_07530</name>
</gene>
<evidence type="ECO:0000313" key="10">
    <source>
        <dbReference type="EMBL" id="TFF64598.1"/>
    </source>
</evidence>
<dbReference type="PANTHER" id="PTHR43394:SF1">
    <property type="entry name" value="ATP-BINDING CASSETTE SUB-FAMILY B MEMBER 10, MITOCHONDRIAL"/>
    <property type="match status" value="1"/>
</dbReference>
<proteinExistence type="predicted"/>
<dbReference type="InterPro" id="IPR011527">
    <property type="entry name" value="ABC1_TM_dom"/>
</dbReference>
<dbReference type="InterPro" id="IPR039421">
    <property type="entry name" value="Type_1_exporter"/>
</dbReference>
<evidence type="ECO:0000259" key="8">
    <source>
        <dbReference type="PROSITE" id="PS50893"/>
    </source>
</evidence>
<evidence type="ECO:0000256" key="2">
    <source>
        <dbReference type="ARBA" id="ARBA00022692"/>
    </source>
</evidence>
<feature type="transmembrane region" description="Helical" evidence="7">
    <location>
        <begin position="163"/>
        <end position="182"/>
    </location>
</feature>
<evidence type="ECO:0000256" key="1">
    <source>
        <dbReference type="ARBA" id="ARBA00004651"/>
    </source>
</evidence>
<accession>A0A4R9BZT0</accession>
<comment type="subcellular location">
    <subcellularLocation>
        <location evidence="1">Cell membrane</location>
        <topology evidence="1">Multi-pass membrane protein</topology>
    </subcellularLocation>
</comment>
<name>A0A4R9BZT0_9FIRM</name>
<dbReference type="InterPro" id="IPR027417">
    <property type="entry name" value="P-loop_NTPase"/>
</dbReference>
<dbReference type="Gene3D" id="3.40.50.300">
    <property type="entry name" value="P-loop containing nucleotide triphosphate hydrolases"/>
    <property type="match status" value="1"/>
</dbReference>
<evidence type="ECO:0000313" key="11">
    <source>
        <dbReference type="Proteomes" id="UP000297454"/>
    </source>
</evidence>
<dbReference type="Proteomes" id="UP000297454">
    <property type="component" value="Unassembled WGS sequence"/>
</dbReference>
<dbReference type="InterPro" id="IPR003439">
    <property type="entry name" value="ABC_transporter-like_ATP-bd"/>
</dbReference>
<keyword evidence="5 7" id="KW-1133">Transmembrane helix</keyword>
<feature type="transmembrane region" description="Helical" evidence="7">
    <location>
        <begin position="249"/>
        <end position="268"/>
    </location>
</feature>
<organism evidence="10 11">
    <name type="scientific">Helcococcus ovis</name>
    <dbReference type="NCBI Taxonomy" id="72026"/>
    <lineage>
        <taxon>Bacteria</taxon>
        <taxon>Bacillati</taxon>
        <taxon>Bacillota</taxon>
        <taxon>Tissierellia</taxon>
        <taxon>Tissierellales</taxon>
        <taxon>Peptoniphilaceae</taxon>
        <taxon>Helcococcus</taxon>
    </lineage>
</organism>
<evidence type="ECO:0000256" key="3">
    <source>
        <dbReference type="ARBA" id="ARBA00022741"/>
    </source>
</evidence>
<evidence type="ECO:0000256" key="5">
    <source>
        <dbReference type="ARBA" id="ARBA00022989"/>
    </source>
</evidence>
<dbReference type="PROSITE" id="PS50929">
    <property type="entry name" value="ABC_TM1F"/>
    <property type="match status" value="1"/>
</dbReference>
<dbReference type="GO" id="GO:0005886">
    <property type="term" value="C:plasma membrane"/>
    <property type="evidence" value="ECO:0007669"/>
    <property type="project" value="UniProtKB-SubCell"/>
</dbReference>
<protein>
    <submittedName>
        <fullName evidence="10">ABC transporter ATP-binding protein</fullName>
    </submittedName>
</protein>
<dbReference type="InterPro" id="IPR003593">
    <property type="entry name" value="AAA+_ATPase"/>
</dbReference>
<feature type="domain" description="ABC transmembrane type-1" evidence="9">
    <location>
        <begin position="23"/>
        <end position="313"/>
    </location>
</feature>
<reference evidence="10 11" key="1">
    <citation type="submission" date="2019-01" db="EMBL/GenBank/DDBJ databases">
        <title>Draft Genome Sequences of Helcococcus ovis Strains Isolated from the Uterus and Vagina of Dairy Cows with Metritis.</title>
        <authorList>
            <person name="Cunha F."/>
            <person name="Jeon S.J."/>
            <person name="Kutzer P."/>
            <person name="Galvao K.N."/>
        </authorList>
    </citation>
    <scope>NUCLEOTIDE SEQUENCE [LARGE SCALE GENOMIC DNA]</scope>
    <source>
        <strain evidence="10 11">KG-37</strain>
    </source>
</reference>
<keyword evidence="4 10" id="KW-0067">ATP-binding</keyword>
<keyword evidence="11" id="KW-1185">Reference proteome</keyword>
<feature type="domain" description="ABC transporter" evidence="8">
    <location>
        <begin position="344"/>
        <end position="581"/>
    </location>
</feature>
<keyword evidence="3" id="KW-0547">Nucleotide-binding</keyword>
<dbReference type="GO" id="GO:0005524">
    <property type="term" value="F:ATP binding"/>
    <property type="evidence" value="ECO:0007669"/>
    <property type="project" value="UniProtKB-KW"/>
</dbReference>
<dbReference type="GO" id="GO:0016887">
    <property type="term" value="F:ATP hydrolysis activity"/>
    <property type="evidence" value="ECO:0007669"/>
    <property type="project" value="InterPro"/>
</dbReference>
<keyword evidence="6 7" id="KW-0472">Membrane</keyword>
<evidence type="ECO:0000256" key="4">
    <source>
        <dbReference type="ARBA" id="ARBA00022840"/>
    </source>
</evidence>
<dbReference type="InterPro" id="IPR036640">
    <property type="entry name" value="ABC1_TM_sf"/>
</dbReference>
<evidence type="ECO:0000259" key="9">
    <source>
        <dbReference type="PROSITE" id="PS50929"/>
    </source>
</evidence>
<dbReference type="RefSeq" id="WP_134744591.1">
    <property type="nucleotide sequence ID" value="NZ_JBFNFK010000002.1"/>
</dbReference>
<dbReference type="SUPFAM" id="SSF52540">
    <property type="entry name" value="P-loop containing nucleoside triphosphate hydrolases"/>
    <property type="match status" value="1"/>
</dbReference>
<evidence type="ECO:0000256" key="7">
    <source>
        <dbReference type="SAM" id="Phobius"/>
    </source>
</evidence>
<dbReference type="EMBL" id="SCFR01000033">
    <property type="protein sequence ID" value="TFF64598.1"/>
    <property type="molecule type" value="Genomic_DNA"/>
</dbReference>
<feature type="transmembrane region" description="Helical" evidence="7">
    <location>
        <begin position="55"/>
        <end position="73"/>
    </location>
</feature>
<feature type="transmembrane region" description="Helical" evidence="7">
    <location>
        <begin position="139"/>
        <end position="157"/>
    </location>
</feature>
<dbReference type="PROSITE" id="PS50893">
    <property type="entry name" value="ABC_TRANSPORTER_2"/>
    <property type="match status" value="1"/>
</dbReference>
<feature type="transmembrane region" description="Helical" evidence="7">
    <location>
        <begin position="21"/>
        <end position="43"/>
    </location>
</feature>
<evidence type="ECO:0000256" key="6">
    <source>
        <dbReference type="ARBA" id="ARBA00023136"/>
    </source>
</evidence>
<dbReference type="SUPFAM" id="SSF90123">
    <property type="entry name" value="ABC transporter transmembrane region"/>
    <property type="match status" value="1"/>
</dbReference>
<sequence length="587" mass="67366">MLKNKVIIRLMKETWNIDKKYFLFVILSIVLNTTVTIATMYLPATIIDMIINRKGFKEIVISAFIFYLGLYLLKQISAFVTMKLSKLDTFISKILESKISEKALSVKYKELENPATLDLIQRSEMPISWGIIKLTLESIQNVLTAIFSIVSLVAILFFSYSIIYTILLSMILILSSAGVIFFRKKFDKLMQENVPINRKFSYFFMNALGEKHQKEFRIYKLAYIWKEKMDFFNNQVFNWIKKLTYNDSIISVFELISTSLITFLAISYNAVRLLSDKFGPVISIGQFTLIYNSTNTISQEVKMIAESISRLNMSIAHLTPWNDFLELDNDNFNGTIKIDEFETLEFKNVTFTYPNTDRIILDDISFKINKGEKISIVGLNNAGKSTIVKLICKFFTPDSGEILWNGVNIYDIEEESYISQISAVFQDFKLFPYTIFENIMPHENNRDKAIKSLEQVNMLEAVNKLEKGMDTYLDKTLEENATNFSGGQNQKLAIARAINKGGSLMILDEPTAALDPIAESEIFEKFASLTENKTSIFISHRMSSSTFSDKVLLLDGGKIVGFDTHKNLMQGHNLYRELFETQAQNYL</sequence>